<feature type="region of interest" description="Disordered" evidence="1">
    <location>
        <begin position="29"/>
        <end position="111"/>
    </location>
</feature>
<dbReference type="AlphaFoldDB" id="A0AAV1S131"/>
<name>A0AAV1S131_9ROSI</name>
<keyword evidence="3" id="KW-1185">Reference proteome</keyword>
<evidence type="ECO:0000313" key="2">
    <source>
        <dbReference type="EMBL" id="CAK7343120.1"/>
    </source>
</evidence>
<feature type="compositionally biased region" description="Basic and acidic residues" evidence="1">
    <location>
        <begin position="74"/>
        <end position="95"/>
    </location>
</feature>
<proteinExistence type="predicted"/>
<feature type="compositionally biased region" description="Gly residues" evidence="1">
    <location>
        <begin position="50"/>
        <end position="63"/>
    </location>
</feature>
<protein>
    <recommendedName>
        <fullName evidence="4">Glycine-rich protein</fullName>
    </recommendedName>
</protein>
<sequence>MLLNQLVKIYIPNIVNDVVGVNEANNDQFRGVGIGGEIDTSEIGKRNGKKGSGIDGGRGGGIDGVKASGTSDTDDVRGSDKGNVKGVDRANERGGGRKSGKTSGNDGGKLEGVKFLKREAYVIEEDDGTDSEGAA</sequence>
<accession>A0AAV1S131</accession>
<gene>
    <name evidence="2" type="ORF">DCAF_LOCUS17144</name>
</gene>
<dbReference type="Proteomes" id="UP001314170">
    <property type="component" value="Unassembled WGS sequence"/>
</dbReference>
<evidence type="ECO:0008006" key="4">
    <source>
        <dbReference type="Google" id="ProtNLM"/>
    </source>
</evidence>
<organism evidence="2 3">
    <name type="scientific">Dovyalis caffra</name>
    <dbReference type="NCBI Taxonomy" id="77055"/>
    <lineage>
        <taxon>Eukaryota</taxon>
        <taxon>Viridiplantae</taxon>
        <taxon>Streptophyta</taxon>
        <taxon>Embryophyta</taxon>
        <taxon>Tracheophyta</taxon>
        <taxon>Spermatophyta</taxon>
        <taxon>Magnoliopsida</taxon>
        <taxon>eudicotyledons</taxon>
        <taxon>Gunneridae</taxon>
        <taxon>Pentapetalae</taxon>
        <taxon>rosids</taxon>
        <taxon>fabids</taxon>
        <taxon>Malpighiales</taxon>
        <taxon>Salicaceae</taxon>
        <taxon>Flacourtieae</taxon>
        <taxon>Dovyalis</taxon>
    </lineage>
</organism>
<dbReference type="EMBL" id="CAWUPB010001160">
    <property type="protein sequence ID" value="CAK7343120.1"/>
    <property type="molecule type" value="Genomic_DNA"/>
</dbReference>
<reference evidence="2 3" key="1">
    <citation type="submission" date="2024-01" db="EMBL/GenBank/DDBJ databases">
        <authorList>
            <person name="Waweru B."/>
        </authorList>
    </citation>
    <scope>NUCLEOTIDE SEQUENCE [LARGE SCALE GENOMIC DNA]</scope>
</reference>
<comment type="caution">
    <text evidence="2">The sequence shown here is derived from an EMBL/GenBank/DDBJ whole genome shotgun (WGS) entry which is preliminary data.</text>
</comment>
<evidence type="ECO:0000256" key="1">
    <source>
        <dbReference type="SAM" id="MobiDB-lite"/>
    </source>
</evidence>
<evidence type="ECO:0000313" key="3">
    <source>
        <dbReference type="Proteomes" id="UP001314170"/>
    </source>
</evidence>